<dbReference type="Proteomes" id="UP000321201">
    <property type="component" value="Unassembled WGS sequence"/>
</dbReference>
<dbReference type="EMBL" id="VPFL01000016">
    <property type="protein sequence ID" value="TXF11190.1"/>
    <property type="molecule type" value="Genomic_DNA"/>
</dbReference>
<reference evidence="2 3" key="1">
    <citation type="submission" date="2019-08" db="EMBL/GenBank/DDBJ databases">
        <title>Pelomicrobium methylotrophicum gen. nov., sp. nov. a moderately thermophilic, facultatively anaerobic, lithoautotrophic and methylotrophic bacterium isolated from a terrestrial mud volcano.</title>
        <authorList>
            <person name="Slobodkina G.B."/>
            <person name="Merkel A.Y."/>
            <person name="Slobodkin A.I."/>
        </authorList>
    </citation>
    <scope>NUCLEOTIDE SEQUENCE [LARGE SCALE GENOMIC DNA]</scope>
    <source>
        <strain evidence="2 3">SM250</strain>
    </source>
</reference>
<comment type="caution">
    <text evidence="2">The sequence shown here is derived from an EMBL/GenBank/DDBJ whole genome shotgun (WGS) entry which is preliminary data.</text>
</comment>
<organism evidence="2 3">
    <name type="scientific">Pelomicrobium methylotrophicum</name>
    <dbReference type="NCBI Taxonomy" id="2602750"/>
    <lineage>
        <taxon>Bacteria</taxon>
        <taxon>Pseudomonadati</taxon>
        <taxon>Pseudomonadota</taxon>
        <taxon>Hydrogenophilia</taxon>
        <taxon>Hydrogenophilia incertae sedis</taxon>
        <taxon>Pelomicrobium</taxon>
    </lineage>
</organism>
<evidence type="ECO:0000313" key="3">
    <source>
        <dbReference type="Proteomes" id="UP000321201"/>
    </source>
</evidence>
<evidence type="ECO:0000256" key="1">
    <source>
        <dbReference type="SAM" id="Phobius"/>
    </source>
</evidence>
<dbReference type="InterPro" id="IPR022266">
    <property type="entry name" value="DtrJ-like"/>
</dbReference>
<dbReference type="InParanoid" id="A0A5C7EIH8"/>
<proteinExistence type="predicted"/>
<feature type="transmembrane region" description="Helical" evidence="1">
    <location>
        <begin position="13"/>
        <end position="32"/>
    </location>
</feature>
<keyword evidence="1" id="KW-0472">Membrane</keyword>
<dbReference type="OrthoDB" id="8560531at2"/>
<name>A0A5C7EIH8_9PROT</name>
<protein>
    <submittedName>
        <fullName evidence="2">DUF4400 domain-containing protein</fullName>
    </submittedName>
</protein>
<dbReference type="RefSeq" id="WP_147800401.1">
    <property type="nucleotide sequence ID" value="NZ_VPFL01000016.1"/>
</dbReference>
<evidence type="ECO:0000313" key="2">
    <source>
        <dbReference type="EMBL" id="TXF11190.1"/>
    </source>
</evidence>
<feature type="transmembrane region" description="Helical" evidence="1">
    <location>
        <begin position="113"/>
        <end position="132"/>
    </location>
</feature>
<keyword evidence="3" id="KW-1185">Reference proteome</keyword>
<feature type="transmembrane region" description="Helical" evidence="1">
    <location>
        <begin position="152"/>
        <end position="169"/>
    </location>
</feature>
<dbReference type="AlphaFoldDB" id="A0A5C7EIH8"/>
<dbReference type="Pfam" id="PF14348">
    <property type="entry name" value="DtrJ-like"/>
    <property type="match status" value="1"/>
</dbReference>
<sequence>MAAAGQQGVRGEWTTFLSVLLIVGLLAAWALVPVQVMEQSLQAERNQMAAWGGEAADRWIMSRAAGWMDGVVQEAVEQTEKLGGSAMERWLAGRIYASVLWAALVAYRVSSLAVWGLLGLPLILAASVDGFYVREIRKHAFTAQSPIRHKIGVHFMSWSGLLLLVWLIVPVPMPLIVAPAVICLMALSVWMWLANLQKRI</sequence>
<keyword evidence="1" id="KW-1133">Transmembrane helix</keyword>
<gene>
    <name evidence="2" type="ORF">FR698_11810</name>
</gene>
<keyword evidence="1" id="KW-0812">Transmembrane</keyword>
<accession>A0A5C7EIH8</accession>
<feature type="transmembrane region" description="Helical" evidence="1">
    <location>
        <begin position="175"/>
        <end position="194"/>
    </location>
</feature>